<dbReference type="InterPro" id="IPR010982">
    <property type="entry name" value="Lambda_DNA-bd_dom_sf"/>
</dbReference>
<dbReference type="PROSITE" id="PS00356">
    <property type="entry name" value="HTH_LACI_1"/>
    <property type="match status" value="1"/>
</dbReference>
<name>A0ABZ3EXG1_9FIRM</name>
<dbReference type="Proteomes" id="UP001451571">
    <property type="component" value="Chromosome"/>
</dbReference>
<dbReference type="SUPFAM" id="SSF53822">
    <property type="entry name" value="Periplasmic binding protein-like I"/>
    <property type="match status" value="1"/>
</dbReference>
<organism evidence="5 6">
    <name type="scientific">Kineothrix sedimenti</name>
    <dbReference type="NCBI Taxonomy" id="3123317"/>
    <lineage>
        <taxon>Bacteria</taxon>
        <taxon>Bacillati</taxon>
        <taxon>Bacillota</taxon>
        <taxon>Clostridia</taxon>
        <taxon>Lachnospirales</taxon>
        <taxon>Lachnospiraceae</taxon>
        <taxon>Kineothrix</taxon>
    </lineage>
</organism>
<dbReference type="RefSeq" id="WP_342758514.1">
    <property type="nucleotide sequence ID" value="NZ_CP146256.1"/>
</dbReference>
<dbReference type="InterPro" id="IPR000843">
    <property type="entry name" value="HTH_LacI"/>
</dbReference>
<accession>A0ABZ3EXG1</accession>
<protein>
    <submittedName>
        <fullName evidence="5">LacI family DNA-binding transcriptional regulator</fullName>
    </submittedName>
</protein>
<evidence type="ECO:0000256" key="3">
    <source>
        <dbReference type="ARBA" id="ARBA00023163"/>
    </source>
</evidence>
<dbReference type="GO" id="GO:0003677">
    <property type="term" value="F:DNA binding"/>
    <property type="evidence" value="ECO:0007669"/>
    <property type="project" value="UniProtKB-KW"/>
</dbReference>
<evidence type="ECO:0000313" key="5">
    <source>
        <dbReference type="EMBL" id="XAH74936.1"/>
    </source>
</evidence>
<dbReference type="EMBL" id="CP146256">
    <property type="protein sequence ID" value="XAH74936.1"/>
    <property type="molecule type" value="Genomic_DNA"/>
</dbReference>
<dbReference type="InterPro" id="IPR046335">
    <property type="entry name" value="LacI/GalR-like_sensor"/>
</dbReference>
<gene>
    <name evidence="5" type="ORF">V6984_03975</name>
</gene>
<dbReference type="Pfam" id="PF13377">
    <property type="entry name" value="Peripla_BP_3"/>
    <property type="match status" value="1"/>
</dbReference>
<keyword evidence="1" id="KW-0805">Transcription regulation</keyword>
<evidence type="ECO:0000256" key="2">
    <source>
        <dbReference type="ARBA" id="ARBA00023125"/>
    </source>
</evidence>
<evidence type="ECO:0000259" key="4">
    <source>
        <dbReference type="PROSITE" id="PS50932"/>
    </source>
</evidence>
<dbReference type="Pfam" id="PF00356">
    <property type="entry name" value="LacI"/>
    <property type="match status" value="1"/>
</dbReference>
<keyword evidence="2 5" id="KW-0238">DNA-binding</keyword>
<evidence type="ECO:0000313" key="6">
    <source>
        <dbReference type="Proteomes" id="UP001451571"/>
    </source>
</evidence>
<dbReference type="Gene3D" id="3.40.50.2300">
    <property type="match status" value="2"/>
</dbReference>
<dbReference type="PROSITE" id="PS50932">
    <property type="entry name" value="HTH_LACI_2"/>
    <property type="match status" value="1"/>
</dbReference>
<dbReference type="CDD" id="cd06267">
    <property type="entry name" value="PBP1_LacI_sugar_binding-like"/>
    <property type="match status" value="1"/>
</dbReference>
<feature type="domain" description="HTH lacI-type" evidence="4">
    <location>
        <begin position="3"/>
        <end position="57"/>
    </location>
</feature>
<reference evidence="5 6" key="1">
    <citation type="submission" date="2024-02" db="EMBL/GenBank/DDBJ databases">
        <title>Bacterial strain from lacustrine sediment.</title>
        <authorList>
            <person name="Petit C."/>
            <person name="Fadhlaoui K."/>
        </authorList>
    </citation>
    <scope>NUCLEOTIDE SEQUENCE [LARGE SCALE GENOMIC DNA]</scope>
    <source>
        <strain evidence="5 6">IPX-CK</strain>
    </source>
</reference>
<dbReference type="PANTHER" id="PTHR30146:SF109">
    <property type="entry name" value="HTH-TYPE TRANSCRIPTIONAL REGULATOR GALS"/>
    <property type="match status" value="1"/>
</dbReference>
<dbReference type="PRINTS" id="PR00036">
    <property type="entry name" value="HTHLACI"/>
</dbReference>
<dbReference type="CDD" id="cd01392">
    <property type="entry name" value="HTH_LacI"/>
    <property type="match status" value="1"/>
</dbReference>
<evidence type="ECO:0000256" key="1">
    <source>
        <dbReference type="ARBA" id="ARBA00023015"/>
    </source>
</evidence>
<dbReference type="InterPro" id="IPR028082">
    <property type="entry name" value="Peripla_BP_I"/>
</dbReference>
<dbReference type="Gene3D" id="1.10.260.40">
    <property type="entry name" value="lambda repressor-like DNA-binding domains"/>
    <property type="match status" value="1"/>
</dbReference>
<proteinExistence type="predicted"/>
<sequence length="341" mass="37787">MPVTIHDVAKEAGVSTSTVSKVLNHWTTISSDTTARVNAAIIKLNYTPNARAVSFARKSTRNIVYLTSLGKDEAYRNPHMFDIMCGVHKELTKHGYTLTLVDTSDEAFPGESVHNVIDGKYSDGLIIHGSAVTKDLSKLITEQDYPHIIIGHPGFESNLCWIDPNHALAGQFAARHMLLCEYSSVAFIGGKKTDYISTQRLKGFVGGMYDYGYYIPASHIGYTDSSITESYEAAYSMLTDRRPPRAIVCENNTIALGVVKAIENLSLKIPDEIALLLFDVYPYSNIIFPKPTVIDINVYDMGIQAGDIMLRKLKNPSLFVQSYTTLPILIQGQSTQPLRKQ</sequence>
<dbReference type="SMART" id="SM00354">
    <property type="entry name" value="HTH_LACI"/>
    <property type="match status" value="1"/>
</dbReference>
<dbReference type="SUPFAM" id="SSF47413">
    <property type="entry name" value="lambda repressor-like DNA-binding domains"/>
    <property type="match status" value="1"/>
</dbReference>
<dbReference type="PANTHER" id="PTHR30146">
    <property type="entry name" value="LACI-RELATED TRANSCRIPTIONAL REPRESSOR"/>
    <property type="match status" value="1"/>
</dbReference>
<keyword evidence="6" id="KW-1185">Reference proteome</keyword>
<keyword evidence="3" id="KW-0804">Transcription</keyword>